<evidence type="ECO:0000313" key="2">
    <source>
        <dbReference type="EMBL" id="TDG11804.1"/>
    </source>
</evidence>
<comment type="caution">
    <text evidence="2">The sequence shown here is derived from an EMBL/GenBank/DDBJ whole genome shotgun (WGS) entry which is preliminary data.</text>
</comment>
<keyword evidence="1" id="KW-0472">Membrane</keyword>
<keyword evidence="3" id="KW-1185">Reference proteome</keyword>
<evidence type="ECO:0000313" key="3">
    <source>
        <dbReference type="Proteomes" id="UP000295554"/>
    </source>
</evidence>
<keyword evidence="1" id="KW-1133">Transmembrane helix</keyword>
<reference evidence="2 3" key="1">
    <citation type="submission" date="2019-03" db="EMBL/GenBank/DDBJ databases">
        <title>Seongchinamella monodicae gen. nov., sp. nov., a novel member of the Gammaproteobacteria isolated from a tidal mudflat of beach.</title>
        <authorList>
            <person name="Yang H.G."/>
            <person name="Kang J.W."/>
            <person name="Lee S.D."/>
        </authorList>
    </citation>
    <scope>NUCLEOTIDE SEQUENCE [LARGE SCALE GENOMIC DNA]</scope>
    <source>
        <strain evidence="2 3">GH4-78</strain>
    </source>
</reference>
<dbReference type="RefSeq" id="WP_133214403.1">
    <property type="nucleotide sequence ID" value="NZ_SMSE01000004.1"/>
</dbReference>
<gene>
    <name evidence="2" type="ORF">E2F43_15645</name>
</gene>
<proteinExistence type="predicted"/>
<organism evidence="2 3">
    <name type="scientific">Seongchinamella unica</name>
    <dbReference type="NCBI Taxonomy" id="2547392"/>
    <lineage>
        <taxon>Bacteria</taxon>
        <taxon>Pseudomonadati</taxon>
        <taxon>Pseudomonadota</taxon>
        <taxon>Gammaproteobacteria</taxon>
        <taxon>Cellvibrionales</taxon>
        <taxon>Halieaceae</taxon>
        <taxon>Seongchinamella</taxon>
    </lineage>
</organism>
<evidence type="ECO:0000256" key="1">
    <source>
        <dbReference type="SAM" id="Phobius"/>
    </source>
</evidence>
<dbReference type="AlphaFoldDB" id="A0A4R5LNB0"/>
<accession>A0A4R5LNB0</accession>
<name>A0A4R5LNB0_9GAMM</name>
<feature type="transmembrane region" description="Helical" evidence="1">
    <location>
        <begin position="56"/>
        <end position="83"/>
    </location>
</feature>
<keyword evidence="1" id="KW-0812">Transmembrane</keyword>
<dbReference type="EMBL" id="SMSE01000004">
    <property type="protein sequence ID" value="TDG11804.1"/>
    <property type="molecule type" value="Genomic_DNA"/>
</dbReference>
<protein>
    <submittedName>
        <fullName evidence="2">Uncharacterized protein</fullName>
    </submittedName>
</protein>
<sequence>MASARRTLHTQPGLATMAIVPAIFLVQVTIVPTTYTDYWELAKSAIPANEGSETELLWILEGTLLTQIDIAFLFPALIALLIYPDYPKTVIG</sequence>
<dbReference type="Proteomes" id="UP000295554">
    <property type="component" value="Unassembled WGS sequence"/>
</dbReference>
<feature type="transmembrane region" description="Helical" evidence="1">
    <location>
        <begin position="12"/>
        <end position="36"/>
    </location>
</feature>